<dbReference type="Pfam" id="PF01220">
    <property type="entry name" value="DHquinase_II"/>
    <property type="match status" value="1"/>
</dbReference>
<keyword evidence="7 9" id="KW-0057">Aromatic amino acid biosynthesis</keyword>
<comment type="similarity">
    <text evidence="4 9">Belongs to the type-II 3-dehydroquinase family.</text>
</comment>
<dbReference type="HAMAP" id="MF_00169">
    <property type="entry name" value="AroQ"/>
    <property type="match status" value="1"/>
</dbReference>
<evidence type="ECO:0000256" key="5">
    <source>
        <dbReference type="ARBA" id="ARBA00011193"/>
    </source>
</evidence>
<dbReference type="SUPFAM" id="SSF52304">
    <property type="entry name" value="Type II 3-dehydroquinate dehydratase"/>
    <property type="match status" value="1"/>
</dbReference>
<dbReference type="AlphaFoldDB" id="A0A1H9NCC9"/>
<feature type="active site" description="Proton donor" evidence="9 10">
    <location>
        <position position="99"/>
    </location>
</feature>
<dbReference type="GO" id="GO:0009423">
    <property type="term" value="P:chorismate biosynthetic process"/>
    <property type="evidence" value="ECO:0007669"/>
    <property type="project" value="UniProtKB-UniRule"/>
</dbReference>
<keyword evidence="8 9" id="KW-0456">Lyase</keyword>
<dbReference type="NCBIfam" id="NF003807">
    <property type="entry name" value="PRK05395.1-4"/>
    <property type="match status" value="1"/>
</dbReference>
<feature type="binding site" evidence="9 11">
    <location>
        <position position="79"/>
    </location>
    <ligand>
        <name>substrate</name>
    </ligand>
</feature>
<keyword evidence="9" id="KW-0028">Amino-acid biosynthesis</keyword>
<dbReference type="PROSITE" id="PS01029">
    <property type="entry name" value="DEHYDROQUINASE_II"/>
    <property type="match status" value="1"/>
</dbReference>
<evidence type="ECO:0000256" key="2">
    <source>
        <dbReference type="ARBA" id="ARBA00003924"/>
    </source>
</evidence>
<proteinExistence type="inferred from homology"/>
<dbReference type="NCBIfam" id="NF003805">
    <property type="entry name" value="PRK05395.1-2"/>
    <property type="match status" value="1"/>
</dbReference>
<evidence type="ECO:0000256" key="3">
    <source>
        <dbReference type="ARBA" id="ARBA00004902"/>
    </source>
</evidence>
<evidence type="ECO:0000256" key="1">
    <source>
        <dbReference type="ARBA" id="ARBA00001864"/>
    </source>
</evidence>
<dbReference type="OrthoDB" id="9790793at2"/>
<evidence type="ECO:0000256" key="8">
    <source>
        <dbReference type="ARBA" id="ARBA00023239"/>
    </source>
</evidence>
<dbReference type="GO" id="GO:0008652">
    <property type="term" value="P:amino acid biosynthetic process"/>
    <property type="evidence" value="ECO:0007669"/>
    <property type="project" value="UniProtKB-KW"/>
</dbReference>
<evidence type="ECO:0000256" key="6">
    <source>
        <dbReference type="ARBA" id="ARBA00012060"/>
    </source>
</evidence>
<dbReference type="PANTHER" id="PTHR21272:SF3">
    <property type="entry name" value="CATABOLIC 3-DEHYDROQUINASE"/>
    <property type="match status" value="1"/>
</dbReference>
<comment type="subunit">
    <text evidence="5 9">Homododecamer.</text>
</comment>
<feature type="binding site" evidence="9 11">
    <location>
        <position position="110"/>
    </location>
    <ligand>
        <name>substrate</name>
    </ligand>
</feature>
<dbReference type="Proteomes" id="UP000199647">
    <property type="component" value="Unassembled WGS sequence"/>
</dbReference>
<comment type="catalytic activity">
    <reaction evidence="1 9">
        <text>3-dehydroquinate = 3-dehydroshikimate + H2O</text>
        <dbReference type="Rhea" id="RHEA:21096"/>
        <dbReference type="ChEBI" id="CHEBI:15377"/>
        <dbReference type="ChEBI" id="CHEBI:16630"/>
        <dbReference type="ChEBI" id="CHEBI:32364"/>
        <dbReference type="EC" id="4.2.1.10"/>
    </reaction>
</comment>
<evidence type="ECO:0000313" key="14">
    <source>
        <dbReference type="Proteomes" id="UP000199647"/>
    </source>
</evidence>
<dbReference type="PIRSF" id="PIRSF001399">
    <property type="entry name" value="DHquinase_II"/>
    <property type="match status" value="1"/>
</dbReference>
<dbReference type="InterPro" id="IPR036441">
    <property type="entry name" value="DHquinase_II_sf"/>
</dbReference>
<dbReference type="NCBIfam" id="TIGR01088">
    <property type="entry name" value="aroQ"/>
    <property type="match status" value="1"/>
</dbReference>
<evidence type="ECO:0000256" key="12">
    <source>
        <dbReference type="PIRSR" id="PIRSR001399-3"/>
    </source>
</evidence>
<dbReference type="UniPathway" id="UPA00053">
    <property type="reaction ID" value="UER00086"/>
</dbReference>
<evidence type="ECO:0000256" key="11">
    <source>
        <dbReference type="PIRSR" id="PIRSR001399-2"/>
    </source>
</evidence>
<feature type="binding site" evidence="9 11">
    <location>
        <position position="86"/>
    </location>
    <ligand>
        <name>substrate</name>
    </ligand>
</feature>
<evidence type="ECO:0000256" key="9">
    <source>
        <dbReference type="HAMAP-Rule" id="MF_00169"/>
    </source>
</evidence>
<evidence type="ECO:0000313" key="13">
    <source>
        <dbReference type="EMBL" id="SER33319.1"/>
    </source>
</evidence>
<dbReference type="InterPro" id="IPR018509">
    <property type="entry name" value="DHquinase_II_CS"/>
</dbReference>
<dbReference type="EC" id="4.2.1.10" evidence="6 9"/>
<evidence type="ECO:0000256" key="10">
    <source>
        <dbReference type="PIRSR" id="PIRSR001399-1"/>
    </source>
</evidence>
<sequence length="141" mass="15497">MRQIYILNGPNLNLLGTREPGIYGAQTLSDIEKLLRERAGDRAELVFRQSNHEGELVDWIQEAGENGAGIILNAGAYTHTSVAMRDAISGSMAETIEVHLSNVHARESFRHHSYLSAVCRGVIVGFGVKSYTLALEAFLLE</sequence>
<keyword evidence="14" id="KW-1185">Reference proteome</keyword>
<dbReference type="Gene3D" id="3.40.50.9100">
    <property type="entry name" value="Dehydroquinase, class II"/>
    <property type="match status" value="1"/>
</dbReference>
<accession>A0A1H9NCC9</accession>
<dbReference type="CDD" id="cd00466">
    <property type="entry name" value="DHQase_II"/>
    <property type="match status" value="1"/>
</dbReference>
<feature type="active site" description="Proton acceptor" evidence="9 10">
    <location>
        <position position="23"/>
    </location>
</feature>
<dbReference type="GO" id="GO:0003855">
    <property type="term" value="F:3-dehydroquinate dehydratase activity"/>
    <property type="evidence" value="ECO:0007669"/>
    <property type="project" value="UniProtKB-UniRule"/>
</dbReference>
<organism evidence="13 14">
    <name type="scientific">Faunimonas pinastri</name>
    <dbReference type="NCBI Taxonomy" id="1855383"/>
    <lineage>
        <taxon>Bacteria</taxon>
        <taxon>Pseudomonadati</taxon>
        <taxon>Pseudomonadota</taxon>
        <taxon>Alphaproteobacteria</taxon>
        <taxon>Hyphomicrobiales</taxon>
        <taxon>Afifellaceae</taxon>
        <taxon>Faunimonas</taxon>
    </lineage>
</organism>
<evidence type="ECO:0000256" key="4">
    <source>
        <dbReference type="ARBA" id="ARBA00011037"/>
    </source>
</evidence>
<name>A0A1H9NCC9_9HYPH</name>
<feature type="binding site" evidence="9 11">
    <location>
        <begin position="100"/>
        <end position="101"/>
    </location>
    <ligand>
        <name>substrate</name>
    </ligand>
</feature>
<evidence type="ECO:0000256" key="7">
    <source>
        <dbReference type="ARBA" id="ARBA00023141"/>
    </source>
</evidence>
<feature type="site" description="Transition state stabilizer" evidence="9 12">
    <location>
        <position position="18"/>
    </location>
</feature>
<dbReference type="GO" id="GO:0019631">
    <property type="term" value="P:quinate catabolic process"/>
    <property type="evidence" value="ECO:0007669"/>
    <property type="project" value="TreeGrafter"/>
</dbReference>
<comment type="pathway">
    <text evidence="3 9">Metabolic intermediate biosynthesis; chorismate biosynthesis; chorismate from D-erythrose 4-phosphate and phosphoenolpyruvate: step 3/7.</text>
</comment>
<dbReference type="PANTHER" id="PTHR21272">
    <property type="entry name" value="CATABOLIC 3-DEHYDROQUINASE"/>
    <property type="match status" value="1"/>
</dbReference>
<dbReference type="InterPro" id="IPR001874">
    <property type="entry name" value="DHquinase_II"/>
</dbReference>
<feature type="binding site" evidence="9 11">
    <location>
        <position position="73"/>
    </location>
    <ligand>
        <name>substrate</name>
    </ligand>
</feature>
<dbReference type="EMBL" id="FOFG01000015">
    <property type="protein sequence ID" value="SER33319.1"/>
    <property type="molecule type" value="Genomic_DNA"/>
</dbReference>
<reference evidence="13 14" key="1">
    <citation type="submission" date="2016-10" db="EMBL/GenBank/DDBJ databases">
        <authorList>
            <person name="de Groot N.N."/>
        </authorList>
    </citation>
    <scope>NUCLEOTIDE SEQUENCE [LARGE SCALE GENOMIC DNA]</scope>
    <source>
        <strain evidence="13 14">A52C2</strain>
    </source>
</reference>
<protein>
    <recommendedName>
        <fullName evidence="6 9">3-dehydroquinate dehydratase</fullName>
        <shortName evidence="9">3-dehydroquinase</shortName>
        <ecNumber evidence="6 9">4.2.1.10</ecNumber>
    </recommendedName>
    <alternativeName>
        <fullName evidence="9">Type II DHQase</fullName>
    </alternativeName>
</protein>
<dbReference type="STRING" id="1855383.SAMN05216548_11572"/>
<comment type="function">
    <text evidence="2 9">Catalyzes a trans-dehydration via an enolate intermediate.</text>
</comment>
<gene>
    <name evidence="9" type="primary">aroQ</name>
    <name evidence="13" type="ORF">SAMN05216548_11572</name>
</gene>
<dbReference type="NCBIfam" id="NF003806">
    <property type="entry name" value="PRK05395.1-3"/>
    <property type="match status" value="1"/>
</dbReference>
<dbReference type="GO" id="GO:0009073">
    <property type="term" value="P:aromatic amino acid family biosynthetic process"/>
    <property type="evidence" value="ECO:0007669"/>
    <property type="project" value="UniProtKB-KW"/>
</dbReference>
<dbReference type="RefSeq" id="WP_092498853.1">
    <property type="nucleotide sequence ID" value="NZ_FOFG01000015.1"/>
</dbReference>